<dbReference type="InterPro" id="IPR009056">
    <property type="entry name" value="Cyt_c-like_dom"/>
</dbReference>
<reference evidence="7 8" key="1">
    <citation type="submission" date="2020-08" db="EMBL/GenBank/DDBJ databases">
        <title>Genomic Encyclopedia of Type Strains, Phase IV (KMG-IV): sequencing the most valuable type-strain genomes for metagenomic binning, comparative biology and taxonomic classification.</title>
        <authorList>
            <person name="Goeker M."/>
        </authorList>
    </citation>
    <scope>NUCLEOTIDE SEQUENCE [LARGE SCALE GENOMIC DNA]</scope>
    <source>
        <strain evidence="7 8">DSM 102044</strain>
    </source>
</reference>
<gene>
    <name evidence="7" type="ORF">FHS59_004627</name>
</gene>
<accession>A0A841MPM3</accession>
<proteinExistence type="predicted"/>
<dbReference type="RefSeq" id="WP_246388586.1">
    <property type="nucleotide sequence ID" value="NZ_JACIJO010000006.1"/>
</dbReference>
<feature type="domain" description="Cytochrome c" evidence="6">
    <location>
        <begin position="751"/>
        <end position="886"/>
    </location>
</feature>
<dbReference type="GO" id="GO:0046872">
    <property type="term" value="F:metal ion binding"/>
    <property type="evidence" value="ECO:0007669"/>
    <property type="project" value="UniProtKB-KW"/>
</dbReference>
<dbReference type="PROSITE" id="PS51007">
    <property type="entry name" value="CYTC"/>
    <property type="match status" value="1"/>
</dbReference>
<evidence type="ECO:0000256" key="4">
    <source>
        <dbReference type="PROSITE-ProRule" id="PRU00433"/>
    </source>
</evidence>
<evidence type="ECO:0000313" key="8">
    <source>
        <dbReference type="Proteomes" id="UP000588604"/>
    </source>
</evidence>
<dbReference type="Gene3D" id="1.10.760.10">
    <property type="entry name" value="Cytochrome c-like domain"/>
    <property type="match status" value="1"/>
</dbReference>
<dbReference type="PANTHER" id="PTHR33546">
    <property type="entry name" value="LARGE, MULTIFUNCTIONAL SECRETED PROTEIN-RELATED"/>
    <property type="match status" value="1"/>
</dbReference>
<dbReference type="InterPro" id="IPR036909">
    <property type="entry name" value="Cyt_c-like_dom_sf"/>
</dbReference>
<dbReference type="PROSITE" id="PS51257">
    <property type="entry name" value="PROKAR_LIPOPROTEIN"/>
    <property type="match status" value="1"/>
</dbReference>
<evidence type="ECO:0000313" key="7">
    <source>
        <dbReference type="EMBL" id="MBB6328963.1"/>
    </source>
</evidence>
<dbReference type="SUPFAM" id="SSF46626">
    <property type="entry name" value="Cytochrome c"/>
    <property type="match status" value="1"/>
</dbReference>
<dbReference type="Pfam" id="PF13646">
    <property type="entry name" value="HEAT_2"/>
    <property type="match status" value="1"/>
</dbReference>
<keyword evidence="5" id="KW-0732">Signal</keyword>
<dbReference type="SUPFAM" id="SSF63829">
    <property type="entry name" value="Calcium-dependent phosphotriesterase"/>
    <property type="match status" value="1"/>
</dbReference>
<keyword evidence="8" id="KW-1185">Reference proteome</keyword>
<sequence length="886" mass="96803">MTKLRFPLLSVLALTAMFGCSKYKTSTTADLQELKEYYSPAGFDPSTVKTDSTSLDMVNIAGPDIVPSPACLAVLPNGEVFVGVDMMGSLGKEPGKGSIVKLIDKDNDGVYETKTEFAKADNPRGIMPVGDQVFVLHTVFNETTGEAERMDLVEFVDADQDGVADGPANPLIKNICSPESLRSRGTDHATNGIRMGIDGWIYIAVGDFGFHEAEDRSGKKMTMLGGGIVRVRPDGTEMEVYAHGTRNIYDVAIDPFMNVYTRGNTNDGGGWNIRFIHYVQSGEFGYPSLFKNFTDEIIPALADLGGGSGTGSYFMDDDRWPVEYNHVPMMADWGKSQLYIHRVTMDGPGFTQKDENFIKLSQITDVDLDGSGRMFLAAWDGAGYKGSPEKGYVVKVTPKGWKYEAFPDLKAASVEDLGELLKAGNSVTRFHAQQELLKRPADEAAMAALKIAQDKALPLQNRVAGIFTYAQAACASGVEELLKLSEEDKVREFALRALADRKSCLSGVPEDAFIAAVHDANPRVQVAAIVGLGRLGKKDAAETLLEIKAPASAKIPEPGTEGPHATPNSDIILPHLAVRSLVELDAVDATVKAIDTNPKLALWTLRYMHDPKAVEGLMAAYEKTDDQELKDEILSTLSRLYQEEAPYDGSWWWSTRPDTHGPYYKGITWESSEKIKDFLIQEYENSNPSKKNFFAGLNDRNRMEIAEFGTATEEVVVEETKVDLEAIKNKKGQVGESSIEDVILAMGEIKGDPVKGKALFTSQGCIACHSIEKGQVMKGPFMGQIGSIMNRDQITESILKPNASISQGFASFLIETNDGKSYMGFVTAESADALTIRDITGTATNLDKKNIKSRKEMENSIMPAGLANSLSYEELASLITFLQQQK</sequence>
<dbReference type="SUPFAM" id="SSF48371">
    <property type="entry name" value="ARM repeat"/>
    <property type="match status" value="1"/>
</dbReference>
<dbReference type="Pfam" id="PF23500">
    <property type="entry name" value="DUF7133"/>
    <property type="match status" value="1"/>
</dbReference>
<keyword evidence="2 4" id="KW-0479">Metal-binding</keyword>
<dbReference type="GO" id="GO:0020037">
    <property type="term" value="F:heme binding"/>
    <property type="evidence" value="ECO:0007669"/>
    <property type="project" value="InterPro"/>
</dbReference>
<comment type="caution">
    <text evidence="7">The sequence shown here is derived from an EMBL/GenBank/DDBJ whole genome shotgun (WGS) entry which is preliminary data.</text>
</comment>
<dbReference type="Proteomes" id="UP000588604">
    <property type="component" value="Unassembled WGS sequence"/>
</dbReference>
<dbReference type="NCBIfam" id="TIGR02603">
    <property type="entry name" value="CxxCH_TIGR02603"/>
    <property type="match status" value="1"/>
</dbReference>
<feature type="signal peptide" evidence="5">
    <location>
        <begin position="1"/>
        <end position="21"/>
    </location>
</feature>
<dbReference type="InterPro" id="IPR013427">
    <property type="entry name" value="Haem-bd_dom_put"/>
</dbReference>
<dbReference type="GO" id="GO:0009055">
    <property type="term" value="F:electron transfer activity"/>
    <property type="evidence" value="ECO:0007669"/>
    <property type="project" value="InterPro"/>
</dbReference>
<evidence type="ECO:0000256" key="3">
    <source>
        <dbReference type="ARBA" id="ARBA00023004"/>
    </source>
</evidence>
<dbReference type="InterPro" id="IPR055557">
    <property type="entry name" value="DUF7133"/>
</dbReference>
<dbReference type="PANTHER" id="PTHR33546:SF1">
    <property type="entry name" value="LARGE, MULTIFUNCTIONAL SECRETED PROTEIN"/>
    <property type="match status" value="1"/>
</dbReference>
<protein>
    <submittedName>
        <fullName evidence="7">Putative heme-binding domain-containing protein</fullName>
    </submittedName>
</protein>
<dbReference type="EMBL" id="JACIJO010000006">
    <property type="protein sequence ID" value="MBB6328963.1"/>
    <property type="molecule type" value="Genomic_DNA"/>
</dbReference>
<keyword evidence="1 4" id="KW-0349">Heme</keyword>
<evidence type="ECO:0000259" key="6">
    <source>
        <dbReference type="PROSITE" id="PS51007"/>
    </source>
</evidence>
<evidence type="ECO:0000256" key="1">
    <source>
        <dbReference type="ARBA" id="ARBA00022617"/>
    </source>
</evidence>
<feature type="chain" id="PRO_5032703926" evidence="5">
    <location>
        <begin position="22"/>
        <end position="886"/>
    </location>
</feature>
<dbReference type="Gene3D" id="2.120.10.30">
    <property type="entry name" value="TolB, C-terminal domain"/>
    <property type="match status" value="1"/>
</dbReference>
<dbReference type="AlphaFoldDB" id="A0A841MPM3"/>
<dbReference type="Gene3D" id="1.25.10.10">
    <property type="entry name" value="Leucine-rich Repeat Variant"/>
    <property type="match status" value="1"/>
</dbReference>
<dbReference type="InterPro" id="IPR011042">
    <property type="entry name" value="6-blade_b-propeller_TolB-like"/>
</dbReference>
<dbReference type="InterPro" id="IPR016024">
    <property type="entry name" value="ARM-type_fold"/>
</dbReference>
<keyword evidence="3 4" id="KW-0408">Iron</keyword>
<name>A0A841MPM3_9BACT</name>
<evidence type="ECO:0000256" key="2">
    <source>
        <dbReference type="ARBA" id="ARBA00022723"/>
    </source>
</evidence>
<dbReference type="InterPro" id="IPR011989">
    <property type="entry name" value="ARM-like"/>
</dbReference>
<evidence type="ECO:0000256" key="5">
    <source>
        <dbReference type="SAM" id="SignalP"/>
    </source>
</evidence>
<organism evidence="7 8">
    <name type="scientific">Algoriphagus iocasae</name>
    <dbReference type="NCBI Taxonomy" id="1836499"/>
    <lineage>
        <taxon>Bacteria</taxon>
        <taxon>Pseudomonadati</taxon>
        <taxon>Bacteroidota</taxon>
        <taxon>Cytophagia</taxon>
        <taxon>Cytophagales</taxon>
        <taxon>Cyclobacteriaceae</taxon>
        <taxon>Algoriphagus</taxon>
    </lineage>
</organism>